<dbReference type="Pfam" id="PF00248">
    <property type="entry name" value="Aldo_ket_red"/>
    <property type="match status" value="1"/>
</dbReference>
<dbReference type="PROSITE" id="PS00062">
    <property type="entry name" value="ALDOKETO_REDUCTASE_2"/>
    <property type="match status" value="1"/>
</dbReference>
<feature type="site" description="Lowers pKa of active site Tyr" evidence="5">
    <location>
        <position position="76"/>
    </location>
</feature>
<sequence length="323" mass="35670">MGLPEYFTLNTGAKIPAVGFGTWQAAPHEVENAVEEALKQGYRHIDAAAIYRNEAEVGAGIKKSGVKREDIFITSKLWNTKHRPEDVEPALDQTLKDLGTDYVDLYLMHWPVAFASGDKWFPLDDEGVFKLSNADIAATYNAMVKLLGTGKVKAVGVSNFNIRRLEDLLKKTAVVPAVNQIEAHPYLQQPELTQWCKDKNILVEAYSPLGNNQTGEPRTVDDPKVHEVATQVGLDPGAVLGAWGVQRGTVVLPKSVTPSRIAANLKVKELPQEHFDALDALEKHKRFNFPARWGVDIFDEAGEETVKQAATDTAVENKTKFTI</sequence>
<dbReference type="PIRSF" id="PIRSF000097">
    <property type="entry name" value="AKR"/>
    <property type="match status" value="1"/>
</dbReference>
<evidence type="ECO:0000256" key="3">
    <source>
        <dbReference type="PIRSR" id="PIRSR000097-1"/>
    </source>
</evidence>
<evidence type="ECO:0000256" key="5">
    <source>
        <dbReference type="PIRSR" id="PIRSR000097-3"/>
    </source>
</evidence>
<dbReference type="PROSITE" id="PS00063">
    <property type="entry name" value="ALDOKETO_REDUCTASE_3"/>
    <property type="match status" value="1"/>
</dbReference>
<evidence type="ECO:0000256" key="2">
    <source>
        <dbReference type="ARBA" id="ARBA00023002"/>
    </source>
</evidence>
<dbReference type="InterPro" id="IPR023210">
    <property type="entry name" value="NADP_OxRdtase_dom"/>
</dbReference>
<dbReference type="InterPro" id="IPR018170">
    <property type="entry name" value="Aldo/ket_reductase_CS"/>
</dbReference>
<dbReference type="OMA" id="WGYDIFE"/>
<dbReference type="HOGENOM" id="CLU_023205_0_0_1"/>
<dbReference type="FunFam" id="3.20.20.100:FF:000007">
    <property type="entry name" value="NAD(P)H-dependent D-xylose reductase xyl1"/>
    <property type="match status" value="1"/>
</dbReference>
<keyword evidence="8" id="KW-1185">Reference proteome</keyword>
<dbReference type="STRING" id="675120.N1PLM4"/>
<dbReference type="PRINTS" id="PR00069">
    <property type="entry name" value="ALDKETRDTASE"/>
</dbReference>
<dbReference type="eggNOG" id="KOG1577">
    <property type="taxonomic scope" value="Eukaryota"/>
</dbReference>
<dbReference type="OrthoDB" id="416253at2759"/>
<dbReference type="PROSITE" id="PS00798">
    <property type="entry name" value="ALDOKETO_REDUCTASE_1"/>
    <property type="match status" value="1"/>
</dbReference>
<comment type="similarity">
    <text evidence="1">Belongs to the aldo/keto reductase family.</text>
</comment>
<organism evidence="7 8">
    <name type="scientific">Dothistroma septosporum (strain NZE10 / CBS 128990)</name>
    <name type="common">Red band needle blight fungus</name>
    <name type="synonym">Mycosphaerella pini</name>
    <dbReference type="NCBI Taxonomy" id="675120"/>
    <lineage>
        <taxon>Eukaryota</taxon>
        <taxon>Fungi</taxon>
        <taxon>Dikarya</taxon>
        <taxon>Ascomycota</taxon>
        <taxon>Pezizomycotina</taxon>
        <taxon>Dothideomycetes</taxon>
        <taxon>Dothideomycetidae</taxon>
        <taxon>Mycosphaerellales</taxon>
        <taxon>Mycosphaerellaceae</taxon>
        <taxon>Dothistroma</taxon>
    </lineage>
</organism>
<dbReference type="InterPro" id="IPR020471">
    <property type="entry name" value="AKR"/>
</dbReference>
<protein>
    <recommendedName>
        <fullName evidence="6">NADP-dependent oxidoreductase domain-containing protein</fullName>
    </recommendedName>
</protein>
<gene>
    <name evidence="7" type="ORF">DOTSEDRAFT_72031</name>
</gene>
<dbReference type="EMBL" id="KB446539">
    <property type="protein sequence ID" value="EME44402.1"/>
    <property type="molecule type" value="Genomic_DNA"/>
</dbReference>
<evidence type="ECO:0000256" key="4">
    <source>
        <dbReference type="PIRSR" id="PIRSR000097-2"/>
    </source>
</evidence>
<dbReference type="Proteomes" id="UP000016933">
    <property type="component" value="Unassembled WGS sequence"/>
</dbReference>
<dbReference type="InterPro" id="IPR036812">
    <property type="entry name" value="NAD(P)_OxRdtase_dom_sf"/>
</dbReference>
<dbReference type="AlphaFoldDB" id="N1PLM4"/>
<feature type="active site" description="Proton donor" evidence="3">
    <location>
        <position position="51"/>
    </location>
</feature>
<feature type="binding site" evidence="4">
    <location>
        <position position="109"/>
    </location>
    <ligand>
        <name>substrate</name>
    </ligand>
</feature>
<evidence type="ECO:0000313" key="7">
    <source>
        <dbReference type="EMBL" id="EME44402.1"/>
    </source>
</evidence>
<keyword evidence="2" id="KW-0560">Oxidoreductase</keyword>
<evidence type="ECO:0000313" key="8">
    <source>
        <dbReference type="Proteomes" id="UP000016933"/>
    </source>
</evidence>
<dbReference type="Gene3D" id="3.20.20.100">
    <property type="entry name" value="NADP-dependent oxidoreductase domain"/>
    <property type="match status" value="1"/>
</dbReference>
<name>N1PLM4_DOTSN</name>
<dbReference type="SUPFAM" id="SSF51430">
    <property type="entry name" value="NAD(P)-linked oxidoreductase"/>
    <property type="match status" value="1"/>
</dbReference>
<dbReference type="GO" id="GO:0016491">
    <property type="term" value="F:oxidoreductase activity"/>
    <property type="evidence" value="ECO:0007669"/>
    <property type="project" value="UniProtKB-KW"/>
</dbReference>
<evidence type="ECO:0000259" key="6">
    <source>
        <dbReference type="Pfam" id="PF00248"/>
    </source>
</evidence>
<evidence type="ECO:0000256" key="1">
    <source>
        <dbReference type="ARBA" id="ARBA00007905"/>
    </source>
</evidence>
<feature type="domain" description="NADP-dependent oxidoreductase" evidence="6">
    <location>
        <begin position="18"/>
        <end position="282"/>
    </location>
</feature>
<reference evidence="8" key="1">
    <citation type="journal article" date="2012" name="PLoS Genet.">
        <title>The genomes of the fungal plant pathogens Cladosporium fulvum and Dothistroma septosporum reveal adaptation to different hosts and lifestyles but also signatures of common ancestry.</title>
        <authorList>
            <person name="de Wit P.J.G.M."/>
            <person name="van der Burgt A."/>
            <person name="Oekmen B."/>
            <person name="Stergiopoulos I."/>
            <person name="Abd-Elsalam K.A."/>
            <person name="Aerts A.L."/>
            <person name="Bahkali A.H."/>
            <person name="Beenen H.G."/>
            <person name="Chettri P."/>
            <person name="Cox M.P."/>
            <person name="Datema E."/>
            <person name="de Vries R.P."/>
            <person name="Dhillon B."/>
            <person name="Ganley A.R."/>
            <person name="Griffiths S.A."/>
            <person name="Guo Y."/>
            <person name="Hamelin R.C."/>
            <person name="Henrissat B."/>
            <person name="Kabir M.S."/>
            <person name="Jashni M.K."/>
            <person name="Kema G."/>
            <person name="Klaubauf S."/>
            <person name="Lapidus A."/>
            <person name="Levasseur A."/>
            <person name="Lindquist E."/>
            <person name="Mehrabi R."/>
            <person name="Ohm R.A."/>
            <person name="Owen T.J."/>
            <person name="Salamov A."/>
            <person name="Schwelm A."/>
            <person name="Schijlen E."/>
            <person name="Sun H."/>
            <person name="van den Burg H.A."/>
            <person name="van Ham R.C.H.J."/>
            <person name="Zhang S."/>
            <person name="Goodwin S.B."/>
            <person name="Grigoriev I.V."/>
            <person name="Collemare J."/>
            <person name="Bradshaw R.E."/>
        </authorList>
    </citation>
    <scope>NUCLEOTIDE SEQUENCE [LARGE SCALE GENOMIC DNA]</scope>
    <source>
        <strain evidence="8">NZE10 / CBS 128990</strain>
    </source>
</reference>
<proteinExistence type="inferred from homology"/>
<dbReference type="PANTHER" id="PTHR11732">
    <property type="entry name" value="ALDO/KETO REDUCTASE"/>
    <property type="match status" value="1"/>
</dbReference>
<accession>N1PLM4</accession>
<reference evidence="7 8" key="2">
    <citation type="journal article" date="2012" name="PLoS Pathog.">
        <title>Diverse lifestyles and strategies of plant pathogenesis encoded in the genomes of eighteen Dothideomycetes fungi.</title>
        <authorList>
            <person name="Ohm R.A."/>
            <person name="Feau N."/>
            <person name="Henrissat B."/>
            <person name="Schoch C.L."/>
            <person name="Horwitz B.A."/>
            <person name="Barry K.W."/>
            <person name="Condon B.J."/>
            <person name="Copeland A.C."/>
            <person name="Dhillon B."/>
            <person name="Glaser F."/>
            <person name="Hesse C.N."/>
            <person name="Kosti I."/>
            <person name="LaButti K."/>
            <person name="Lindquist E.A."/>
            <person name="Lucas S."/>
            <person name="Salamov A.A."/>
            <person name="Bradshaw R.E."/>
            <person name="Ciuffetti L."/>
            <person name="Hamelin R.C."/>
            <person name="Kema G.H.J."/>
            <person name="Lawrence C."/>
            <person name="Scott J.A."/>
            <person name="Spatafora J.W."/>
            <person name="Turgeon B.G."/>
            <person name="de Wit P.J.G.M."/>
            <person name="Zhong S."/>
            <person name="Goodwin S.B."/>
            <person name="Grigoriev I.V."/>
        </authorList>
    </citation>
    <scope>NUCLEOTIDE SEQUENCE [LARGE SCALE GENOMIC DNA]</scope>
    <source>
        <strain evidence="8">NZE10 / CBS 128990</strain>
    </source>
</reference>